<dbReference type="GeneTree" id="ENSGT00940000179173"/>
<dbReference type="GO" id="GO:0036159">
    <property type="term" value="P:inner dynein arm assembly"/>
    <property type="evidence" value="ECO:0007669"/>
    <property type="project" value="TreeGrafter"/>
</dbReference>
<dbReference type="Proteomes" id="UP000257200">
    <property type="component" value="Unplaced"/>
</dbReference>
<sequence length="64" mass="7225">MPLLVSDYSWTQNDSTVHINVPLKGAKAVKVDIVCTDEYLKVKLSNSSTDCDHIRPGPDRNYFE</sequence>
<dbReference type="GO" id="GO:0030331">
    <property type="term" value="F:nuclear estrogen receptor binding"/>
    <property type="evidence" value="ECO:0007669"/>
    <property type="project" value="TreeGrafter"/>
</dbReference>
<dbReference type="GO" id="GO:0036158">
    <property type="term" value="P:outer dynein arm assembly"/>
    <property type="evidence" value="ECO:0007669"/>
    <property type="project" value="TreeGrafter"/>
</dbReference>
<dbReference type="PANTHER" id="PTHR46492">
    <property type="entry name" value="DYNEIN ASSEMBLY FACTOR 4, AXONEMAL"/>
    <property type="match status" value="1"/>
</dbReference>
<dbReference type="SUPFAM" id="SSF49764">
    <property type="entry name" value="HSP20-like chaperones"/>
    <property type="match status" value="1"/>
</dbReference>
<dbReference type="GO" id="GO:0007507">
    <property type="term" value="P:heart development"/>
    <property type="evidence" value="ECO:0007669"/>
    <property type="project" value="TreeGrafter"/>
</dbReference>
<dbReference type="AlphaFoldDB" id="A0A3Q1GQA4"/>
<dbReference type="InParanoid" id="A0A3Q1GQA4"/>
<reference evidence="2" key="1">
    <citation type="submission" date="2025-08" db="UniProtKB">
        <authorList>
            <consortium name="Ensembl"/>
        </authorList>
    </citation>
    <scope>IDENTIFICATION</scope>
</reference>
<dbReference type="STRING" id="80966.ENSAPOP00000029612"/>
<organism evidence="2 3">
    <name type="scientific">Acanthochromis polyacanthus</name>
    <name type="common">spiny chromis</name>
    <dbReference type="NCBI Taxonomy" id="80966"/>
    <lineage>
        <taxon>Eukaryota</taxon>
        <taxon>Metazoa</taxon>
        <taxon>Chordata</taxon>
        <taxon>Craniata</taxon>
        <taxon>Vertebrata</taxon>
        <taxon>Euteleostomi</taxon>
        <taxon>Actinopterygii</taxon>
        <taxon>Neopterygii</taxon>
        <taxon>Teleostei</taxon>
        <taxon>Neoteleostei</taxon>
        <taxon>Acanthomorphata</taxon>
        <taxon>Ovalentaria</taxon>
        <taxon>Pomacentridae</taxon>
        <taxon>Acanthochromis</taxon>
    </lineage>
</organism>
<dbReference type="InterPro" id="IPR052004">
    <property type="entry name" value="Dynein_assembly_factor_4"/>
</dbReference>
<reference evidence="2" key="2">
    <citation type="submission" date="2025-09" db="UniProtKB">
        <authorList>
            <consortium name="Ensembl"/>
        </authorList>
    </citation>
    <scope>IDENTIFICATION</scope>
</reference>
<dbReference type="PANTHER" id="PTHR46492:SF1">
    <property type="entry name" value="DYNEIN AXONEMAL ASSEMBLY FACTOR 4"/>
    <property type="match status" value="1"/>
</dbReference>
<dbReference type="Ensembl" id="ENSAPOT00000032192.1">
    <property type="protein sequence ID" value="ENSAPOP00000029612.1"/>
    <property type="gene ID" value="ENSAPOG00000015617.1"/>
</dbReference>
<dbReference type="GO" id="GO:0003351">
    <property type="term" value="P:epithelial cilium movement involved in extracellular fluid movement"/>
    <property type="evidence" value="ECO:0007669"/>
    <property type="project" value="TreeGrafter"/>
</dbReference>
<name>A0A3Q1GQA4_9TELE</name>
<dbReference type="Pfam" id="PF04969">
    <property type="entry name" value="CS"/>
    <property type="match status" value="1"/>
</dbReference>
<evidence type="ECO:0000313" key="3">
    <source>
        <dbReference type="Proteomes" id="UP000257200"/>
    </source>
</evidence>
<dbReference type="GO" id="GO:0005576">
    <property type="term" value="C:extracellular region"/>
    <property type="evidence" value="ECO:0007669"/>
    <property type="project" value="GOC"/>
</dbReference>
<evidence type="ECO:0000259" key="1">
    <source>
        <dbReference type="Pfam" id="PF04969"/>
    </source>
</evidence>
<dbReference type="Gene3D" id="2.60.40.790">
    <property type="match status" value="1"/>
</dbReference>
<keyword evidence="3" id="KW-1185">Reference proteome</keyword>
<feature type="domain" description="CS" evidence="1">
    <location>
        <begin position="7"/>
        <end position="46"/>
    </location>
</feature>
<proteinExistence type="predicted"/>
<dbReference type="InterPro" id="IPR008978">
    <property type="entry name" value="HSP20-like_chaperone"/>
</dbReference>
<evidence type="ECO:0000313" key="2">
    <source>
        <dbReference type="Ensembl" id="ENSAPOP00000029612.1"/>
    </source>
</evidence>
<dbReference type="GO" id="GO:0007368">
    <property type="term" value="P:determination of left/right symmetry"/>
    <property type="evidence" value="ECO:0007669"/>
    <property type="project" value="TreeGrafter"/>
</dbReference>
<dbReference type="InterPro" id="IPR007052">
    <property type="entry name" value="CS_dom"/>
</dbReference>
<protein>
    <recommendedName>
        <fullName evidence="1">CS domain-containing protein</fullName>
    </recommendedName>
</protein>
<accession>A0A3Q1GQA4</accession>